<evidence type="ECO:0000313" key="2">
    <source>
        <dbReference type="EMBL" id="QIB65643.1"/>
    </source>
</evidence>
<organism evidence="2 3">
    <name type="scientific">Kineobactrum salinum</name>
    <dbReference type="NCBI Taxonomy" id="2708301"/>
    <lineage>
        <taxon>Bacteria</taxon>
        <taxon>Pseudomonadati</taxon>
        <taxon>Pseudomonadota</taxon>
        <taxon>Gammaproteobacteria</taxon>
        <taxon>Cellvibrionales</taxon>
        <taxon>Halieaceae</taxon>
        <taxon>Kineobactrum</taxon>
    </lineage>
</organism>
<accession>A0A6C0U1H7</accession>
<gene>
    <name evidence="2" type="ORF">G3T16_09710</name>
</gene>
<evidence type="ECO:0000313" key="3">
    <source>
        <dbReference type="Proteomes" id="UP000477680"/>
    </source>
</evidence>
<feature type="region of interest" description="Disordered" evidence="1">
    <location>
        <begin position="65"/>
        <end position="101"/>
    </location>
</feature>
<feature type="compositionally biased region" description="Low complexity" evidence="1">
    <location>
        <begin position="70"/>
        <end position="92"/>
    </location>
</feature>
<evidence type="ECO:0000256" key="1">
    <source>
        <dbReference type="SAM" id="MobiDB-lite"/>
    </source>
</evidence>
<keyword evidence="3" id="KW-1185">Reference proteome</keyword>
<dbReference type="Proteomes" id="UP000477680">
    <property type="component" value="Chromosome"/>
</dbReference>
<proteinExistence type="predicted"/>
<dbReference type="KEGG" id="kim:G3T16_09710"/>
<dbReference type="RefSeq" id="WP_163495018.1">
    <property type="nucleotide sequence ID" value="NZ_CP048711.1"/>
</dbReference>
<dbReference type="EMBL" id="CP048711">
    <property type="protein sequence ID" value="QIB65643.1"/>
    <property type="molecule type" value="Genomic_DNA"/>
</dbReference>
<dbReference type="AlphaFoldDB" id="A0A6C0U1H7"/>
<reference evidence="2 3" key="1">
    <citation type="submission" date="2020-02" db="EMBL/GenBank/DDBJ databases">
        <title>Genome sequencing for Kineobactrum sp. M2.</title>
        <authorList>
            <person name="Park S.-J."/>
        </authorList>
    </citation>
    <scope>NUCLEOTIDE SEQUENCE [LARGE SCALE GENOMIC DNA]</scope>
    <source>
        <strain evidence="2 3">M2</strain>
    </source>
</reference>
<name>A0A6C0U1H7_9GAMM</name>
<feature type="compositionally biased region" description="Polar residues" evidence="1">
    <location>
        <begin position="1"/>
        <end position="15"/>
    </location>
</feature>
<sequence length="101" mass="10257">MLLQASSLNDVTAQAATGADEASELLARISEQSLMLGENSELSRTGVAALQQSVATLARNLGRIRIDPQESSAGEAAPTATASSSATEEPASIEMSGRAAP</sequence>
<protein>
    <submittedName>
        <fullName evidence="2">Uncharacterized protein</fullName>
    </submittedName>
</protein>
<feature type="region of interest" description="Disordered" evidence="1">
    <location>
        <begin position="1"/>
        <end position="20"/>
    </location>
</feature>